<evidence type="ECO:0000313" key="2">
    <source>
        <dbReference type="Proteomes" id="UP000836841"/>
    </source>
</evidence>
<keyword evidence="2" id="KW-1185">Reference proteome</keyword>
<dbReference type="EMBL" id="OU466862">
    <property type="protein sequence ID" value="CAH2070286.1"/>
    <property type="molecule type" value="Genomic_DNA"/>
</dbReference>
<dbReference type="PANTHER" id="PTHR34541:SF4">
    <property type="entry name" value="EPSTEIN-BARR NUCLEAR ANTIGEN"/>
    <property type="match status" value="1"/>
</dbReference>
<name>A0AAU9SP31_THLAR</name>
<organism evidence="1 2">
    <name type="scientific">Thlaspi arvense</name>
    <name type="common">Field penny-cress</name>
    <dbReference type="NCBI Taxonomy" id="13288"/>
    <lineage>
        <taxon>Eukaryota</taxon>
        <taxon>Viridiplantae</taxon>
        <taxon>Streptophyta</taxon>
        <taxon>Embryophyta</taxon>
        <taxon>Tracheophyta</taxon>
        <taxon>Spermatophyta</taxon>
        <taxon>Magnoliopsida</taxon>
        <taxon>eudicotyledons</taxon>
        <taxon>Gunneridae</taxon>
        <taxon>Pentapetalae</taxon>
        <taxon>rosids</taxon>
        <taxon>malvids</taxon>
        <taxon>Brassicales</taxon>
        <taxon>Brassicaceae</taxon>
        <taxon>Thlaspideae</taxon>
        <taxon>Thlaspi</taxon>
    </lineage>
</organism>
<reference evidence="1 2" key="1">
    <citation type="submission" date="2022-03" db="EMBL/GenBank/DDBJ databases">
        <authorList>
            <person name="Nunn A."/>
            <person name="Chopra R."/>
            <person name="Nunn A."/>
            <person name="Contreras Garrido A."/>
        </authorList>
    </citation>
    <scope>NUCLEOTIDE SEQUENCE [LARGE SCALE GENOMIC DNA]</scope>
</reference>
<evidence type="ECO:0000313" key="1">
    <source>
        <dbReference type="EMBL" id="CAH2070286.1"/>
    </source>
</evidence>
<dbReference type="PANTHER" id="PTHR34541">
    <property type="entry name" value="OS01G0729900 PROTEIN"/>
    <property type="match status" value="1"/>
</dbReference>
<sequence>MKQSFVDLQFPNGQLTYVSGEGLTTSVFVPLCGGLLQVQGQYPVNMRFSFSCKTKQGTLVCSTFGGNNPRMKTEVIHSLNDNINMICGCDCALTAYPSAFASVSFGLSKLNGNIGRSGIVVRADTPLGSVGQPSFSIQLNNAFKF</sequence>
<protein>
    <submittedName>
        <fullName evidence="1">Uncharacterized protein</fullName>
    </submittedName>
</protein>
<proteinExistence type="predicted"/>
<dbReference type="AlphaFoldDB" id="A0AAU9SP31"/>
<accession>A0AAU9SP31</accession>
<dbReference type="Proteomes" id="UP000836841">
    <property type="component" value="Chromosome 6"/>
</dbReference>
<gene>
    <name evidence="1" type="ORF">TAV2_LOCUS20435</name>
</gene>